<proteinExistence type="evidence at transcript level"/>
<evidence type="ECO:0000313" key="1">
    <source>
        <dbReference type="EMBL" id="JAA98722.1"/>
    </source>
</evidence>
<reference evidence="1" key="1">
    <citation type="submission" date="2013-07" db="EMBL/GenBank/DDBJ databases">
        <title>Transcriptome sequencing and developmental regulation of gene expression in Anopheles aquasalis.</title>
        <authorList>
            <consortium name="Brazilian Malaria Network (MCT/CNPq/MS/SCTIE/DECIT/PRONEX 555648/2009-5) and Research Network on Bioactive Molecules from Arthropod Vectors (NAP-MOBIARVE"/>
            <consortium name="University of Sao Paulo)"/>
            <person name="Marinotti O."/>
            <person name="Ribeiro J.M.C."/>
            <person name="Costa-da-Silva A.L."/>
            <person name="Silva M.C.P."/>
            <person name="Lopes A.R."/>
            <person name="Barros M.S."/>
            <person name="Sa-Nunes A."/>
            <person name="Konjin B.B."/>
            <person name="Carvalho E."/>
            <person name="Suesdek L."/>
            <person name="Silva-Neto M.A.C."/>
            <person name="Capurro M.L."/>
        </authorList>
    </citation>
    <scope>NUCLEOTIDE SEQUENCE</scope>
    <source>
        <tissue evidence="1">Whole body</tissue>
    </source>
</reference>
<organism evidence="1">
    <name type="scientific">Anopheles aquasalis</name>
    <name type="common">Malaria mosquito</name>
    <dbReference type="NCBI Taxonomy" id="42839"/>
    <lineage>
        <taxon>Eukaryota</taxon>
        <taxon>Metazoa</taxon>
        <taxon>Ecdysozoa</taxon>
        <taxon>Arthropoda</taxon>
        <taxon>Hexapoda</taxon>
        <taxon>Insecta</taxon>
        <taxon>Pterygota</taxon>
        <taxon>Neoptera</taxon>
        <taxon>Endopterygota</taxon>
        <taxon>Diptera</taxon>
        <taxon>Nematocera</taxon>
        <taxon>Culicoidea</taxon>
        <taxon>Culicidae</taxon>
        <taxon>Anophelinae</taxon>
        <taxon>Anopheles</taxon>
    </lineage>
</organism>
<dbReference type="EMBL" id="GAMD01002868">
    <property type="protein sequence ID" value="JAA98722.1"/>
    <property type="molecule type" value="mRNA"/>
</dbReference>
<accession>T1E8D4</accession>
<sequence>MGMYGAHLYWKPLVTPLIMFSTLRANRADRGDSFLDPNHFSTRSFFFDTLLDVHRQMAEVLDQPVRRGPIPTVTTRECTLTAYALRHRHRLISS</sequence>
<name>T1E8D4_ANOAQ</name>
<protein>
    <submittedName>
        <fullName evidence="1">Putative secreted protein</fullName>
    </submittedName>
</protein>
<dbReference type="AlphaFoldDB" id="T1E8D4"/>